<dbReference type="InterPro" id="IPR027417">
    <property type="entry name" value="P-loop_NTPase"/>
</dbReference>
<dbReference type="GO" id="GO:0005886">
    <property type="term" value="C:plasma membrane"/>
    <property type="evidence" value="ECO:0007669"/>
    <property type="project" value="TreeGrafter"/>
</dbReference>
<keyword evidence="3" id="KW-0067">ATP-binding</keyword>
<dbReference type="SUPFAM" id="SSF52540">
    <property type="entry name" value="P-loop containing nucleoside triphosphate hydrolases"/>
    <property type="match status" value="1"/>
</dbReference>
<evidence type="ECO:0000313" key="4">
    <source>
        <dbReference type="EMBL" id="KIZ34734.1"/>
    </source>
</evidence>
<evidence type="ECO:0000256" key="2">
    <source>
        <dbReference type="ARBA" id="ARBA00022741"/>
    </source>
</evidence>
<evidence type="ECO:0000256" key="1">
    <source>
        <dbReference type="ARBA" id="ARBA00022448"/>
    </source>
</evidence>
<feature type="non-terminal residue" evidence="4">
    <location>
        <position position="44"/>
    </location>
</feature>
<dbReference type="PANTHER" id="PTHR45772:SF9">
    <property type="entry name" value="CONSERVED COMPONENT OF ABC TRANSPORTER FOR NATURAL AMINO ACIDS"/>
    <property type="match status" value="1"/>
</dbReference>
<keyword evidence="1" id="KW-0813">Transport</keyword>
<protein>
    <submittedName>
        <fullName evidence="4">Branched-chain amino acid ABC transporter substrate-binding protein</fullName>
    </submittedName>
</protein>
<organism evidence="4 5">
    <name type="scientific">Rhodopseudomonas palustris</name>
    <dbReference type="NCBI Taxonomy" id="1076"/>
    <lineage>
        <taxon>Bacteria</taxon>
        <taxon>Pseudomonadati</taxon>
        <taxon>Pseudomonadota</taxon>
        <taxon>Alphaproteobacteria</taxon>
        <taxon>Hyphomicrobiales</taxon>
        <taxon>Nitrobacteraceae</taxon>
        <taxon>Rhodopseudomonas</taxon>
    </lineage>
</organism>
<evidence type="ECO:0000313" key="5">
    <source>
        <dbReference type="Proteomes" id="UP000032515"/>
    </source>
</evidence>
<dbReference type="Gene3D" id="3.40.50.300">
    <property type="entry name" value="P-loop containing nucleotide triphosphate hydrolases"/>
    <property type="match status" value="1"/>
</dbReference>
<keyword evidence="2" id="KW-0547">Nucleotide-binding</keyword>
<dbReference type="InterPro" id="IPR051120">
    <property type="entry name" value="ABC_AA/LPS_Transport"/>
</dbReference>
<reference evidence="4 5" key="1">
    <citation type="submission" date="2014-11" db="EMBL/GenBank/DDBJ databases">
        <title>Genomics and ecophysiology of heterotrophic nitrogen fixing bacteria isolated from estuarine surface water.</title>
        <authorList>
            <person name="Bentzon-Tilia M."/>
            <person name="Severin I."/>
            <person name="Hansen L.H."/>
            <person name="Riemann L."/>
        </authorList>
    </citation>
    <scope>NUCLEOTIDE SEQUENCE [LARGE SCALE GENOMIC DNA]</scope>
    <source>
        <strain evidence="4 5">BAL398</strain>
    </source>
</reference>
<sequence length="44" mass="4513">MAEIALRAKGLRKQFGGVRAVSDASIDVHADEVHAVIGPNGAGK</sequence>
<accession>A0A0D7E1N3</accession>
<gene>
    <name evidence="4" type="ORF">OO17_26455</name>
</gene>
<dbReference type="GO" id="GO:0005524">
    <property type="term" value="F:ATP binding"/>
    <property type="evidence" value="ECO:0007669"/>
    <property type="project" value="UniProtKB-KW"/>
</dbReference>
<dbReference type="EMBL" id="JXXE01000660">
    <property type="protein sequence ID" value="KIZ34734.1"/>
    <property type="molecule type" value="Genomic_DNA"/>
</dbReference>
<dbReference type="Proteomes" id="UP000032515">
    <property type="component" value="Unassembled WGS sequence"/>
</dbReference>
<name>A0A0D7E1N3_RHOPL</name>
<evidence type="ECO:0000256" key="3">
    <source>
        <dbReference type="ARBA" id="ARBA00022840"/>
    </source>
</evidence>
<comment type="caution">
    <text evidence="4">The sequence shown here is derived from an EMBL/GenBank/DDBJ whole genome shotgun (WGS) entry which is preliminary data.</text>
</comment>
<dbReference type="PANTHER" id="PTHR45772">
    <property type="entry name" value="CONSERVED COMPONENT OF ABC TRANSPORTER FOR NATURAL AMINO ACIDS-RELATED"/>
    <property type="match status" value="1"/>
</dbReference>
<dbReference type="AlphaFoldDB" id="A0A0D7E1N3"/>
<proteinExistence type="predicted"/>